<feature type="domain" description="Penicillin-binding protein dimerisation" evidence="5">
    <location>
        <begin position="52"/>
        <end position="239"/>
    </location>
</feature>
<keyword evidence="2" id="KW-0378">Hydrolase</keyword>
<dbReference type="Gene3D" id="3.90.1310.10">
    <property type="entry name" value="Penicillin-binding protein 2a (Domain 2)"/>
    <property type="match status" value="1"/>
</dbReference>
<dbReference type="GO" id="GO:0008658">
    <property type="term" value="F:penicillin binding"/>
    <property type="evidence" value="ECO:0007669"/>
    <property type="project" value="InterPro"/>
</dbReference>
<proteinExistence type="predicted"/>
<evidence type="ECO:0000259" key="5">
    <source>
        <dbReference type="Pfam" id="PF03717"/>
    </source>
</evidence>
<sequence>MNDLKKRAVFLTLVLVLALSGLSTRLLFVQVFQHEHWSEIAEKDYERKVIVPTERGVIYDRNDHQLVYNRPVRKVVADWYQLSDYRVMVSGVAKAKGMDRDAVIEEYGTRDEAVDVLFPEYLDHVARTLAPSLGMEESELRGMLRFDKRREVVIARSLNKAQADDLKQLLREQSITGIRMENGEERYYPSGKSLCHVLGYVNHELKGQEGIERTCDEVLSGEEGYRYIQVDRRGNEIAEYRGETKDAVKGESVKLTVDLSLQVIVEEELQRAQEEFRADRFMAVLIEPFSGDVVAMATTPGFDPNTREGERKNNVLTDVYEPGSTFKLLAIAGALNEKVVTPRTSIFCHHGYYRSGKLRIRDHHPYGDLTVSEVMMKSSNIGTYKVASMLGMNRFYDYVDKFGFGRSTGIELSAEASGSVRKTGNLIDFSRLSYGYAVATTPLQVAMAYAAVANGGNLMRPRLIDSYIDADGEVIRQTKPQVIERVISERTASQMRAILQTVVTKKGTAKRAAIPGYNVAGKTGTTKKLNMETGRYYDKRYITSFCGFAPAEDPRMVCIVVADNPRPRDDIPAYGGTVAAPVFARIMQRVLTYCDVPPTLPVDGQVPAGVATR</sequence>
<dbReference type="InterPro" id="IPR001460">
    <property type="entry name" value="PCN-bd_Tpept"/>
</dbReference>
<dbReference type="PANTHER" id="PTHR30627:SF1">
    <property type="entry name" value="PEPTIDOGLYCAN D,D-TRANSPEPTIDASE FTSI"/>
    <property type="match status" value="1"/>
</dbReference>
<protein>
    <submittedName>
        <fullName evidence="6">Penicillin-binding protein 2</fullName>
    </submittedName>
</protein>
<evidence type="ECO:0000256" key="3">
    <source>
        <dbReference type="ARBA" id="ARBA00023136"/>
    </source>
</evidence>
<dbReference type="Pfam" id="PF00905">
    <property type="entry name" value="Transpeptidase"/>
    <property type="match status" value="1"/>
</dbReference>
<dbReference type="RefSeq" id="WP_164364271.1">
    <property type="nucleotide sequence ID" value="NZ_CP066776.1"/>
</dbReference>
<keyword evidence="3" id="KW-0472">Membrane</keyword>
<dbReference type="SUPFAM" id="SSF56601">
    <property type="entry name" value="beta-lactamase/transpeptidase-like"/>
    <property type="match status" value="1"/>
</dbReference>
<dbReference type="InterPro" id="IPR050515">
    <property type="entry name" value="Beta-lactam/transpept"/>
</dbReference>
<gene>
    <name evidence="6" type="ORF">G3M56_012570</name>
</gene>
<dbReference type="AlphaFoldDB" id="A0A6B3LD14"/>
<dbReference type="KEGG" id="soa:G3M56_012570"/>
<name>A0A6B3LD14_9BACT</name>
<dbReference type="EMBL" id="CP066776">
    <property type="protein sequence ID" value="QQL44704.1"/>
    <property type="molecule type" value="Genomic_DNA"/>
</dbReference>
<reference evidence="6 7" key="1">
    <citation type="submission" date="2020-12" db="EMBL/GenBank/DDBJ databases">
        <title>Sulforoseuscoccus oceanibium gen. nov., sp. nov., a representative of the phylum Verrucomicrobia with special cytoplasmic membrane, and proposal of Sulforoseuscoccusaceae fam. nov.</title>
        <authorList>
            <person name="Xi F."/>
        </authorList>
    </citation>
    <scope>NUCLEOTIDE SEQUENCE [LARGE SCALE GENOMIC DNA]</scope>
    <source>
        <strain evidence="6 7">T37</strain>
    </source>
</reference>
<dbReference type="Gene3D" id="3.30.450.330">
    <property type="match status" value="1"/>
</dbReference>
<evidence type="ECO:0000313" key="6">
    <source>
        <dbReference type="EMBL" id="QQL44704.1"/>
    </source>
</evidence>
<evidence type="ECO:0000313" key="7">
    <source>
        <dbReference type="Proteomes" id="UP000475117"/>
    </source>
</evidence>
<dbReference type="InterPro" id="IPR012338">
    <property type="entry name" value="Beta-lactam/transpept-like"/>
</dbReference>
<dbReference type="InterPro" id="IPR005311">
    <property type="entry name" value="PBP_dimer"/>
</dbReference>
<dbReference type="GO" id="GO:0005886">
    <property type="term" value="C:plasma membrane"/>
    <property type="evidence" value="ECO:0007669"/>
    <property type="project" value="TreeGrafter"/>
</dbReference>
<dbReference type="GO" id="GO:0071555">
    <property type="term" value="P:cell wall organization"/>
    <property type="evidence" value="ECO:0007669"/>
    <property type="project" value="TreeGrafter"/>
</dbReference>
<feature type="domain" description="Penicillin-binding protein transpeptidase" evidence="4">
    <location>
        <begin position="282"/>
        <end position="588"/>
    </location>
</feature>
<dbReference type="Pfam" id="PF03717">
    <property type="entry name" value="PBP_dimer"/>
    <property type="match status" value="1"/>
</dbReference>
<keyword evidence="7" id="KW-1185">Reference proteome</keyword>
<evidence type="ECO:0000259" key="4">
    <source>
        <dbReference type="Pfam" id="PF00905"/>
    </source>
</evidence>
<evidence type="ECO:0000256" key="1">
    <source>
        <dbReference type="ARBA" id="ARBA00004370"/>
    </source>
</evidence>
<dbReference type="GO" id="GO:0004180">
    <property type="term" value="F:carboxypeptidase activity"/>
    <property type="evidence" value="ECO:0007669"/>
    <property type="project" value="UniProtKB-KW"/>
</dbReference>
<keyword evidence="2" id="KW-0645">Protease</keyword>
<dbReference type="Gene3D" id="3.40.710.10">
    <property type="entry name" value="DD-peptidase/beta-lactamase superfamily"/>
    <property type="match status" value="1"/>
</dbReference>
<organism evidence="6 7">
    <name type="scientific">Sulfuriroseicoccus oceanibius</name>
    <dbReference type="NCBI Taxonomy" id="2707525"/>
    <lineage>
        <taxon>Bacteria</taxon>
        <taxon>Pseudomonadati</taxon>
        <taxon>Verrucomicrobiota</taxon>
        <taxon>Verrucomicrobiia</taxon>
        <taxon>Verrucomicrobiales</taxon>
        <taxon>Verrucomicrobiaceae</taxon>
        <taxon>Sulfuriroseicoccus</taxon>
    </lineage>
</organism>
<accession>A0A6B3LD14</accession>
<comment type="subcellular location">
    <subcellularLocation>
        <location evidence="1">Membrane</location>
    </subcellularLocation>
</comment>
<dbReference type="SUPFAM" id="SSF56519">
    <property type="entry name" value="Penicillin binding protein dimerisation domain"/>
    <property type="match status" value="1"/>
</dbReference>
<dbReference type="InterPro" id="IPR036138">
    <property type="entry name" value="PBP_dimer_sf"/>
</dbReference>
<dbReference type="PANTHER" id="PTHR30627">
    <property type="entry name" value="PEPTIDOGLYCAN D,D-TRANSPEPTIDASE"/>
    <property type="match status" value="1"/>
</dbReference>
<dbReference type="Proteomes" id="UP000475117">
    <property type="component" value="Chromosome"/>
</dbReference>
<keyword evidence="2" id="KW-0121">Carboxypeptidase</keyword>
<evidence type="ECO:0000256" key="2">
    <source>
        <dbReference type="ARBA" id="ARBA00022645"/>
    </source>
</evidence>